<organism evidence="1 2">
    <name type="scientific">Bauhinia variegata</name>
    <name type="common">Purple orchid tree</name>
    <name type="synonym">Phanera variegata</name>
    <dbReference type="NCBI Taxonomy" id="167791"/>
    <lineage>
        <taxon>Eukaryota</taxon>
        <taxon>Viridiplantae</taxon>
        <taxon>Streptophyta</taxon>
        <taxon>Embryophyta</taxon>
        <taxon>Tracheophyta</taxon>
        <taxon>Spermatophyta</taxon>
        <taxon>Magnoliopsida</taxon>
        <taxon>eudicotyledons</taxon>
        <taxon>Gunneridae</taxon>
        <taxon>Pentapetalae</taxon>
        <taxon>rosids</taxon>
        <taxon>fabids</taxon>
        <taxon>Fabales</taxon>
        <taxon>Fabaceae</taxon>
        <taxon>Cercidoideae</taxon>
        <taxon>Cercideae</taxon>
        <taxon>Bauhiniinae</taxon>
        <taxon>Bauhinia</taxon>
    </lineage>
</organism>
<comment type="caution">
    <text evidence="1">The sequence shown here is derived from an EMBL/GenBank/DDBJ whole genome shotgun (WGS) entry which is preliminary data.</text>
</comment>
<reference evidence="1 2" key="1">
    <citation type="journal article" date="2022" name="DNA Res.">
        <title>Chromosomal-level genome assembly of the orchid tree Bauhinia variegata (Leguminosae; Cercidoideae) supports the allotetraploid origin hypothesis of Bauhinia.</title>
        <authorList>
            <person name="Zhong Y."/>
            <person name="Chen Y."/>
            <person name="Zheng D."/>
            <person name="Pang J."/>
            <person name="Liu Y."/>
            <person name="Luo S."/>
            <person name="Meng S."/>
            <person name="Qian L."/>
            <person name="Wei D."/>
            <person name="Dai S."/>
            <person name="Zhou R."/>
        </authorList>
    </citation>
    <scope>NUCLEOTIDE SEQUENCE [LARGE SCALE GENOMIC DNA]</scope>
    <source>
        <strain evidence="1">BV-YZ2020</strain>
    </source>
</reference>
<accession>A0ACB9KIF8</accession>
<dbReference type="EMBL" id="CM039439">
    <property type="protein sequence ID" value="KAI4296921.1"/>
    <property type="molecule type" value="Genomic_DNA"/>
</dbReference>
<evidence type="ECO:0000313" key="2">
    <source>
        <dbReference type="Proteomes" id="UP000828941"/>
    </source>
</evidence>
<proteinExistence type="predicted"/>
<sequence>MFSQLIGFRKLDIHAADLIVNVSLSGPIICNKSCSYPHPEIWTEEVKGIELRWQPNQCGVWQKQGDGCSFDKATNMVVCWGEFFAFLMEVSWATRMSKISCFLSLHVDMFHVNVSNRGTF</sequence>
<evidence type="ECO:0000313" key="1">
    <source>
        <dbReference type="EMBL" id="KAI4296921.1"/>
    </source>
</evidence>
<dbReference type="Proteomes" id="UP000828941">
    <property type="component" value="Chromosome 14"/>
</dbReference>
<gene>
    <name evidence="1" type="ORF">L6164_036838</name>
</gene>
<protein>
    <submittedName>
        <fullName evidence="1">Uncharacterized protein</fullName>
    </submittedName>
</protein>
<name>A0ACB9KIF8_BAUVA</name>
<keyword evidence="2" id="KW-1185">Reference proteome</keyword>